<sequence>MGYCNISDLRPTLTSKWQLCVMVSRAWSTYNPKTDRLLSFDYIISDERGSIDNNLFGSNSCNHAVRRIVLSNERDDEVSISLWGKLANKFSDDSIRSYGNTTIVVICTSCKVRMFKGAPCLMTTVASQLTFNLDLRAVDLYKSIVSRPVTFASSDQENGALKISRLADVYSDLQEGVSLGTMYNVDVAIVEVDMSTSWKYVHCNTCRKKTTLINNRYFCDACRKSVMNPRQVYKLVVRVIDQEEDAVFVLFNDAALAILGITVDDLMGAGYPNWIYEFFIESLYGTNDVFRIKIDAFNVPPKCERRFTVSKYIGREIIAVEQQTTTTTTTVEGQVIPSNGACNGQHETEDLAYAISPLKKLKPTSPLSASQVIPTEPTEYASYEAPTKVLSRFTSAQVEMIDEISCRSHQSPVTHTTTMSSVVLAADQEVDSYNTILQEDIPPNGSADKLQHDVLAHTVAQTSAPTNLDTLHEDVVVCFDTIPPHDTEAAVTQISTTTNSDTLPHDLTDQKGKPKRRLNKPKKYRT</sequence>
<dbReference type="EMBL" id="CM042046">
    <property type="protein sequence ID" value="KAI3676066.1"/>
    <property type="molecule type" value="Genomic_DNA"/>
</dbReference>
<comment type="caution">
    <text evidence="1">The sequence shown here is derived from an EMBL/GenBank/DDBJ whole genome shotgun (WGS) entry which is preliminary data.</text>
</comment>
<accession>A0ACB8XXD7</accession>
<organism evidence="1 2">
    <name type="scientific">Smallanthus sonchifolius</name>
    <dbReference type="NCBI Taxonomy" id="185202"/>
    <lineage>
        <taxon>Eukaryota</taxon>
        <taxon>Viridiplantae</taxon>
        <taxon>Streptophyta</taxon>
        <taxon>Embryophyta</taxon>
        <taxon>Tracheophyta</taxon>
        <taxon>Spermatophyta</taxon>
        <taxon>Magnoliopsida</taxon>
        <taxon>eudicotyledons</taxon>
        <taxon>Gunneridae</taxon>
        <taxon>Pentapetalae</taxon>
        <taxon>asterids</taxon>
        <taxon>campanulids</taxon>
        <taxon>Asterales</taxon>
        <taxon>Asteraceae</taxon>
        <taxon>Asteroideae</taxon>
        <taxon>Heliantheae alliance</taxon>
        <taxon>Millerieae</taxon>
        <taxon>Smallanthus</taxon>
    </lineage>
</organism>
<dbReference type="Proteomes" id="UP001056120">
    <property type="component" value="Linkage Group LG29"/>
</dbReference>
<reference evidence="1 2" key="2">
    <citation type="journal article" date="2022" name="Mol. Ecol. Resour.">
        <title>The genomes of chicory, endive, great burdock and yacon provide insights into Asteraceae paleo-polyploidization history and plant inulin production.</title>
        <authorList>
            <person name="Fan W."/>
            <person name="Wang S."/>
            <person name="Wang H."/>
            <person name="Wang A."/>
            <person name="Jiang F."/>
            <person name="Liu H."/>
            <person name="Zhao H."/>
            <person name="Xu D."/>
            <person name="Zhang Y."/>
        </authorList>
    </citation>
    <scope>NUCLEOTIDE SEQUENCE [LARGE SCALE GENOMIC DNA]</scope>
    <source>
        <strain evidence="2">cv. Yunnan</strain>
        <tissue evidence="1">Leaves</tissue>
    </source>
</reference>
<protein>
    <submittedName>
        <fullName evidence="1">Uncharacterized protein</fullName>
    </submittedName>
</protein>
<reference evidence="2" key="1">
    <citation type="journal article" date="2022" name="Mol. Ecol. Resour.">
        <title>The genomes of chicory, endive, great burdock and yacon provide insights into Asteraceae palaeo-polyploidization history and plant inulin production.</title>
        <authorList>
            <person name="Fan W."/>
            <person name="Wang S."/>
            <person name="Wang H."/>
            <person name="Wang A."/>
            <person name="Jiang F."/>
            <person name="Liu H."/>
            <person name="Zhao H."/>
            <person name="Xu D."/>
            <person name="Zhang Y."/>
        </authorList>
    </citation>
    <scope>NUCLEOTIDE SEQUENCE [LARGE SCALE GENOMIC DNA]</scope>
    <source>
        <strain evidence="2">cv. Yunnan</strain>
    </source>
</reference>
<proteinExistence type="predicted"/>
<evidence type="ECO:0000313" key="1">
    <source>
        <dbReference type="EMBL" id="KAI3676066.1"/>
    </source>
</evidence>
<evidence type="ECO:0000313" key="2">
    <source>
        <dbReference type="Proteomes" id="UP001056120"/>
    </source>
</evidence>
<keyword evidence="2" id="KW-1185">Reference proteome</keyword>
<gene>
    <name evidence="1" type="ORF">L1987_85664</name>
</gene>
<name>A0ACB8XXD7_9ASTR</name>